<dbReference type="Proteomes" id="UP000623067">
    <property type="component" value="Unassembled WGS sequence"/>
</dbReference>
<keyword evidence="6" id="KW-0677">Repeat</keyword>
<keyword evidence="7" id="KW-0315">Glutamine amidotransferase</keyword>
<dbReference type="InterPro" id="IPR029055">
    <property type="entry name" value="Ntn_hydrolases_N"/>
</dbReference>
<dbReference type="RefSeq" id="WP_188659873.1">
    <property type="nucleotide sequence ID" value="NZ_BMIH01000004.1"/>
</dbReference>
<feature type="domain" description="SIS" evidence="9">
    <location>
        <begin position="448"/>
        <end position="594"/>
    </location>
</feature>
<dbReference type="GO" id="GO:0097367">
    <property type="term" value="F:carbohydrate derivative binding"/>
    <property type="evidence" value="ECO:0007669"/>
    <property type="project" value="InterPro"/>
</dbReference>
<dbReference type="InterPro" id="IPR035490">
    <property type="entry name" value="GlmS/FrlB_SIS"/>
</dbReference>
<dbReference type="PROSITE" id="PS51278">
    <property type="entry name" value="GATASE_TYPE_2"/>
    <property type="match status" value="1"/>
</dbReference>
<keyword evidence="11" id="KW-1185">Reference proteome</keyword>
<evidence type="ECO:0000259" key="8">
    <source>
        <dbReference type="PROSITE" id="PS51278"/>
    </source>
</evidence>
<dbReference type="InterPro" id="IPR017932">
    <property type="entry name" value="GATase_2_dom"/>
</dbReference>
<dbReference type="CDD" id="cd05009">
    <property type="entry name" value="SIS_GlmS_GlmD_2"/>
    <property type="match status" value="1"/>
</dbReference>
<evidence type="ECO:0000256" key="4">
    <source>
        <dbReference type="ARBA" id="ARBA00022576"/>
    </source>
</evidence>
<feature type="domain" description="SIS" evidence="9">
    <location>
        <begin position="284"/>
        <end position="422"/>
    </location>
</feature>
<accession>A0A916TBV8</accession>
<evidence type="ECO:0000256" key="3">
    <source>
        <dbReference type="ARBA" id="ARBA00016090"/>
    </source>
</evidence>
<dbReference type="SUPFAM" id="SSF56235">
    <property type="entry name" value="N-terminal nucleophile aminohydrolases (Ntn hydrolases)"/>
    <property type="match status" value="1"/>
</dbReference>
<dbReference type="GO" id="GO:0006487">
    <property type="term" value="P:protein N-linked glycosylation"/>
    <property type="evidence" value="ECO:0007669"/>
    <property type="project" value="TreeGrafter"/>
</dbReference>
<dbReference type="PANTHER" id="PTHR10937:SF0">
    <property type="entry name" value="GLUTAMINE--FRUCTOSE-6-PHOSPHATE TRANSAMINASE (ISOMERIZING)"/>
    <property type="match status" value="1"/>
</dbReference>
<dbReference type="Pfam" id="PF13522">
    <property type="entry name" value="GATase_6"/>
    <property type="match status" value="1"/>
</dbReference>
<evidence type="ECO:0000313" key="10">
    <source>
        <dbReference type="EMBL" id="GGB39542.1"/>
    </source>
</evidence>
<evidence type="ECO:0000313" key="11">
    <source>
        <dbReference type="Proteomes" id="UP000623067"/>
    </source>
</evidence>
<dbReference type="PROSITE" id="PS51464">
    <property type="entry name" value="SIS"/>
    <property type="match status" value="2"/>
</dbReference>
<dbReference type="Gene3D" id="3.60.20.10">
    <property type="entry name" value="Glutamine Phosphoribosylpyrophosphate, subunit 1, domain 1"/>
    <property type="match status" value="1"/>
</dbReference>
<evidence type="ECO:0000256" key="6">
    <source>
        <dbReference type="ARBA" id="ARBA00022737"/>
    </source>
</evidence>
<evidence type="ECO:0000256" key="2">
    <source>
        <dbReference type="ARBA" id="ARBA00012916"/>
    </source>
</evidence>
<dbReference type="InterPro" id="IPR001347">
    <property type="entry name" value="SIS_dom"/>
</dbReference>
<dbReference type="Pfam" id="PF01380">
    <property type="entry name" value="SIS"/>
    <property type="match status" value="2"/>
</dbReference>
<dbReference type="GO" id="GO:0006047">
    <property type="term" value="P:UDP-N-acetylglucosamine metabolic process"/>
    <property type="evidence" value="ECO:0007669"/>
    <property type="project" value="TreeGrafter"/>
</dbReference>
<evidence type="ECO:0000256" key="7">
    <source>
        <dbReference type="ARBA" id="ARBA00022962"/>
    </source>
</evidence>
<evidence type="ECO:0000256" key="5">
    <source>
        <dbReference type="ARBA" id="ARBA00022679"/>
    </source>
</evidence>
<reference evidence="10" key="2">
    <citation type="submission" date="2020-09" db="EMBL/GenBank/DDBJ databases">
        <authorList>
            <person name="Sun Q."/>
            <person name="Zhou Y."/>
        </authorList>
    </citation>
    <scope>NUCLEOTIDE SEQUENCE</scope>
    <source>
        <strain evidence="10">CGMCC 1.15330</strain>
    </source>
</reference>
<proteinExistence type="predicted"/>
<dbReference type="GO" id="GO:0004360">
    <property type="term" value="F:glutamine-fructose-6-phosphate transaminase (isomerizing) activity"/>
    <property type="evidence" value="ECO:0007669"/>
    <property type="project" value="UniProtKB-EC"/>
</dbReference>
<dbReference type="EC" id="2.6.1.16" evidence="2"/>
<sequence length="604" mass="64236">MCGIVAFVSSQPVQDRTVHALEKLEYRGYDSYGFAFATGKGFALVRGVGPLSEDSGGLLAGGLPEVTTAIGHTRWATHGGVTVPNAHPHQSYDGKFAVVHNGVIDNFLELKRDLIGGGVTFASETDTEVIAHLLARHYAQNGGDLDAALFATLAALSGEFGLAITCTERPGLLVAARRMSPIAVGMADGAGYICSDPVAVAGQQGWIAYLEEDEIAFVEKGSVRVGSFLDAGFPERKVEQLPLTTVAEASELGRFPHYMIKEITETAEAVRTVAAMPTATFAPAAARLAEADVAFCGAGSSHYVCMLGQYYFQQVAGRRTVCHSADEFQALATLGGDGALIAVSQSGETYDTLRVMEAAQAGGASLVAVNNVAGSTAQRMADFPILQQAGREVCVLSTKSVISQTAIVWRLAAEVAAEGKGADVAELTALAGQLDVLVQSLSGTIKEVAERYRWIEHWFFLGRGLHWPVAAESALKFKEVSYIHAEAMPAGFLKHGTISLIDEKFFTVAFIPNAAHDPEGFAHVVSSLHEIRARGGNIIGFGHDLPEVFADGFFEAYVALPSVSKFMDPMIQLVAGELFAYHCAVKLGRNIDRPRALAKAVTVR</sequence>
<name>A0A916TBV8_9SPHN</name>
<dbReference type="NCBIfam" id="NF001484">
    <property type="entry name" value="PRK00331.1"/>
    <property type="match status" value="1"/>
</dbReference>
<dbReference type="Gene3D" id="3.40.50.10490">
    <property type="entry name" value="Glucose-6-phosphate isomerase like protein, domain 1"/>
    <property type="match status" value="2"/>
</dbReference>
<evidence type="ECO:0000256" key="1">
    <source>
        <dbReference type="ARBA" id="ARBA00001031"/>
    </source>
</evidence>
<dbReference type="AlphaFoldDB" id="A0A916TBV8"/>
<comment type="catalytic activity">
    <reaction evidence="1">
        <text>D-fructose 6-phosphate + L-glutamine = D-glucosamine 6-phosphate + L-glutamate</text>
        <dbReference type="Rhea" id="RHEA:13237"/>
        <dbReference type="ChEBI" id="CHEBI:29985"/>
        <dbReference type="ChEBI" id="CHEBI:58359"/>
        <dbReference type="ChEBI" id="CHEBI:58725"/>
        <dbReference type="ChEBI" id="CHEBI:61527"/>
        <dbReference type="EC" id="2.6.1.16"/>
    </reaction>
</comment>
<evidence type="ECO:0000259" key="9">
    <source>
        <dbReference type="PROSITE" id="PS51464"/>
    </source>
</evidence>
<gene>
    <name evidence="10" type="primary">glmS</name>
    <name evidence="10" type="ORF">GCM10011380_31320</name>
</gene>
<dbReference type="GO" id="GO:0006002">
    <property type="term" value="P:fructose 6-phosphate metabolic process"/>
    <property type="evidence" value="ECO:0007669"/>
    <property type="project" value="TreeGrafter"/>
</dbReference>
<reference evidence="10" key="1">
    <citation type="journal article" date="2014" name="Int. J. Syst. Evol. Microbiol.">
        <title>Complete genome sequence of Corynebacterium casei LMG S-19264T (=DSM 44701T), isolated from a smear-ripened cheese.</title>
        <authorList>
            <consortium name="US DOE Joint Genome Institute (JGI-PGF)"/>
            <person name="Walter F."/>
            <person name="Albersmeier A."/>
            <person name="Kalinowski J."/>
            <person name="Ruckert C."/>
        </authorList>
    </citation>
    <scope>NUCLEOTIDE SEQUENCE</scope>
    <source>
        <strain evidence="10">CGMCC 1.15330</strain>
    </source>
</reference>
<dbReference type="EMBL" id="BMIH01000004">
    <property type="protein sequence ID" value="GGB39542.1"/>
    <property type="molecule type" value="Genomic_DNA"/>
</dbReference>
<feature type="domain" description="Glutamine amidotransferase type-2" evidence="8">
    <location>
        <begin position="2"/>
        <end position="221"/>
    </location>
</feature>
<organism evidence="10 11">
    <name type="scientific">Sphingomonas metalli</name>
    <dbReference type="NCBI Taxonomy" id="1779358"/>
    <lineage>
        <taxon>Bacteria</taxon>
        <taxon>Pseudomonadati</taxon>
        <taxon>Pseudomonadota</taxon>
        <taxon>Alphaproteobacteria</taxon>
        <taxon>Sphingomonadales</taxon>
        <taxon>Sphingomonadaceae</taxon>
        <taxon>Sphingomonas</taxon>
    </lineage>
</organism>
<dbReference type="CDD" id="cd05008">
    <property type="entry name" value="SIS_GlmS_GlmD_1"/>
    <property type="match status" value="1"/>
</dbReference>
<keyword evidence="4 10" id="KW-0032">Aminotransferase</keyword>
<dbReference type="InterPro" id="IPR035466">
    <property type="entry name" value="GlmS/AgaS_SIS"/>
</dbReference>
<dbReference type="PANTHER" id="PTHR10937">
    <property type="entry name" value="GLUCOSAMINE--FRUCTOSE-6-PHOSPHATE AMINOTRANSFERASE, ISOMERIZING"/>
    <property type="match status" value="1"/>
</dbReference>
<dbReference type="SUPFAM" id="SSF53697">
    <property type="entry name" value="SIS domain"/>
    <property type="match status" value="1"/>
</dbReference>
<protein>
    <recommendedName>
        <fullName evidence="3">Glutamine--fructose-6-phosphate aminotransferase [isomerizing]</fullName>
        <ecNumber evidence="2">2.6.1.16</ecNumber>
    </recommendedName>
</protein>
<dbReference type="NCBIfam" id="TIGR01135">
    <property type="entry name" value="glmS"/>
    <property type="match status" value="1"/>
</dbReference>
<keyword evidence="5" id="KW-0808">Transferase</keyword>
<dbReference type="InterPro" id="IPR005855">
    <property type="entry name" value="GFAT"/>
</dbReference>
<comment type="caution">
    <text evidence="10">The sequence shown here is derived from an EMBL/GenBank/DDBJ whole genome shotgun (WGS) entry which is preliminary data.</text>
</comment>
<dbReference type="InterPro" id="IPR046348">
    <property type="entry name" value="SIS_dom_sf"/>
</dbReference>